<keyword evidence="1" id="KW-0472">Membrane</keyword>
<keyword evidence="1" id="KW-1133">Transmembrane helix</keyword>
<name>A0A4R6WCB0_9SPHI</name>
<feature type="transmembrane region" description="Helical" evidence="1">
    <location>
        <begin position="12"/>
        <end position="33"/>
    </location>
</feature>
<dbReference type="AlphaFoldDB" id="A0A4R6WCB0"/>
<evidence type="ECO:0000256" key="1">
    <source>
        <dbReference type="SAM" id="Phobius"/>
    </source>
</evidence>
<evidence type="ECO:0000313" key="3">
    <source>
        <dbReference type="Proteomes" id="UP000295292"/>
    </source>
</evidence>
<proteinExistence type="predicted"/>
<keyword evidence="1" id="KW-0812">Transmembrane</keyword>
<protein>
    <submittedName>
        <fullName evidence="2">Uncharacterized protein</fullName>
    </submittedName>
</protein>
<sequence length="143" mass="16455">MSPKDRIIFRPLVAIFVRSKLLFGSLVCTKFIYLTVARMRSGRLKSITVVPIITKADFKSSFESNGKDTFSVWCSLFLMSMLLMRCGLKANNNAISHWRVIVSSRGTTSDVLSMYHFFPVHFMGLWLSCGNDSWSSQDWYFWS</sequence>
<dbReference type="Proteomes" id="UP000295292">
    <property type="component" value="Unassembled WGS sequence"/>
</dbReference>
<dbReference type="EMBL" id="SNYV01000017">
    <property type="protein sequence ID" value="TDQ75384.1"/>
    <property type="molecule type" value="Genomic_DNA"/>
</dbReference>
<accession>A0A4R6WCB0</accession>
<reference evidence="2 3" key="1">
    <citation type="submission" date="2019-03" db="EMBL/GenBank/DDBJ databases">
        <title>Genomic Encyclopedia of Archaeal and Bacterial Type Strains, Phase II (KMG-II): from individual species to whole genera.</title>
        <authorList>
            <person name="Goeker M."/>
        </authorList>
    </citation>
    <scope>NUCLEOTIDE SEQUENCE [LARGE SCALE GENOMIC DNA]</scope>
    <source>
        <strain evidence="2 3">DSM 28353</strain>
    </source>
</reference>
<gene>
    <name evidence="2" type="ORF">CLV99_3989</name>
</gene>
<organism evidence="2 3">
    <name type="scientific">Sphingobacterium yanglingense</name>
    <dbReference type="NCBI Taxonomy" id="1437280"/>
    <lineage>
        <taxon>Bacteria</taxon>
        <taxon>Pseudomonadati</taxon>
        <taxon>Bacteroidota</taxon>
        <taxon>Sphingobacteriia</taxon>
        <taxon>Sphingobacteriales</taxon>
        <taxon>Sphingobacteriaceae</taxon>
        <taxon>Sphingobacterium</taxon>
    </lineage>
</organism>
<evidence type="ECO:0000313" key="2">
    <source>
        <dbReference type="EMBL" id="TDQ75384.1"/>
    </source>
</evidence>
<keyword evidence="3" id="KW-1185">Reference proteome</keyword>
<comment type="caution">
    <text evidence="2">The sequence shown here is derived from an EMBL/GenBank/DDBJ whole genome shotgun (WGS) entry which is preliminary data.</text>
</comment>